<evidence type="ECO:0000313" key="1">
    <source>
        <dbReference type="EMBL" id="SVE53854.1"/>
    </source>
</evidence>
<accession>A0A383EB56</accession>
<protein>
    <submittedName>
        <fullName evidence="1">Uncharacterized protein</fullName>
    </submittedName>
</protein>
<dbReference type="AlphaFoldDB" id="A0A383EB56"/>
<gene>
    <name evidence="1" type="ORF">METZ01_LOCUS506708</name>
</gene>
<name>A0A383EB56_9ZZZZ</name>
<reference evidence="1" key="1">
    <citation type="submission" date="2018-05" db="EMBL/GenBank/DDBJ databases">
        <authorList>
            <person name="Lanie J.A."/>
            <person name="Ng W.-L."/>
            <person name="Kazmierczak K.M."/>
            <person name="Andrzejewski T.M."/>
            <person name="Davidsen T.M."/>
            <person name="Wayne K.J."/>
            <person name="Tettelin H."/>
            <person name="Glass J.I."/>
            <person name="Rusch D."/>
            <person name="Podicherti R."/>
            <person name="Tsui H.-C.T."/>
            <person name="Winkler M.E."/>
        </authorList>
    </citation>
    <scope>NUCLEOTIDE SEQUENCE</scope>
</reference>
<dbReference type="EMBL" id="UINC01224292">
    <property type="protein sequence ID" value="SVE53854.1"/>
    <property type="molecule type" value="Genomic_DNA"/>
</dbReference>
<sequence>MKQPERKGPLEDITVIDCTRALAG</sequence>
<organism evidence="1">
    <name type="scientific">marine metagenome</name>
    <dbReference type="NCBI Taxonomy" id="408172"/>
    <lineage>
        <taxon>unclassified sequences</taxon>
        <taxon>metagenomes</taxon>
        <taxon>ecological metagenomes</taxon>
    </lineage>
</organism>
<feature type="non-terminal residue" evidence="1">
    <location>
        <position position="24"/>
    </location>
</feature>
<proteinExistence type="predicted"/>